<evidence type="ECO:0000256" key="14">
    <source>
        <dbReference type="RuleBase" id="RU000682"/>
    </source>
</evidence>
<keyword evidence="6" id="KW-0805">Transcription regulation</keyword>
<dbReference type="Proteomes" id="UP001145742">
    <property type="component" value="Unassembled WGS sequence"/>
</dbReference>
<dbReference type="Pfam" id="PF03826">
    <property type="entry name" value="OAR"/>
    <property type="match status" value="1"/>
</dbReference>
<keyword evidence="4" id="KW-0217">Developmental protein</keyword>
<evidence type="ECO:0000256" key="11">
    <source>
        <dbReference type="ARBA" id="ARBA00023242"/>
    </source>
</evidence>
<evidence type="ECO:0000256" key="1">
    <source>
        <dbReference type="ARBA" id="ARBA00004123"/>
    </source>
</evidence>
<feature type="DNA-binding region" description="Homeobox" evidence="13">
    <location>
        <begin position="133"/>
        <end position="192"/>
    </location>
</feature>
<dbReference type="SUPFAM" id="SSF46689">
    <property type="entry name" value="Homeodomain-like"/>
    <property type="match status" value="1"/>
</dbReference>
<proteinExistence type="inferred from homology"/>
<dbReference type="PANTHER" id="PTHR24329:SF359">
    <property type="entry name" value="ALX HOMEOBOX PROTEIN 1"/>
    <property type="match status" value="1"/>
</dbReference>
<dbReference type="InterPro" id="IPR003654">
    <property type="entry name" value="OAR_dom"/>
</dbReference>
<dbReference type="EMBL" id="WHWB01034412">
    <property type="protein sequence ID" value="KAJ7410318.1"/>
    <property type="molecule type" value="Genomic_DNA"/>
</dbReference>
<comment type="caution">
    <text evidence="17">The sequence shown here is derived from an EMBL/GenBank/DDBJ whole genome shotgun (WGS) entry which is preliminary data.</text>
</comment>
<name>A0ABQ9D205_9PASS</name>
<evidence type="ECO:0000259" key="15">
    <source>
        <dbReference type="PROSITE" id="PS50071"/>
    </source>
</evidence>
<dbReference type="InterPro" id="IPR017970">
    <property type="entry name" value="Homeobox_CS"/>
</dbReference>
<evidence type="ECO:0000259" key="16">
    <source>
        <dbReference type="PROSITE" id="PS50803"/>
    </source>
</evidence>
<dbReference type="PROSITE" id="PS00027">
    <property type="entry name" value="HOMEOBOX_1"/>
    <property type="match status" value="1"/>
</dbReference>
<keyword evidence="9" id="KW-0010">Activator</keyword>
<dbReference type="InterPro" id="IPR001356">
    <property type="entry name" value="HD"/>
</dbReference>
<evidence type="ECO:0000256" key="4">
    <source>
        <dbReference type="ARBA" id="ARBA00022473"/>
    </source>
</evidence>
<keyword evidence="10" id="KW-0804">Transcription</keyword>
<evidence type="ECO:0000313" key="18">
    <source>
        <dbReference type="Proteomes" id="UP001145742"/>
    </source>
</evidence>
<gene>
    <name evidence="17" type="ORF">WISP_109163</name>
</gene>
<evidence type="ECO:0000256" key="10">
    <source>
        <dbReference type="ARBA" id="ARBA00023163"/>
    </source>
</evidence>
<dbReference type="PROSITE" id="PS50071">
    <property type="entry name" value="HOMEOBOX_2"/>
    <property type="match status" value="1"/>
</dbReference>
<comment type="similarity">
    <text evidence="2">Belongs to the paired homeobox family.</text>
</comment>
<sequence>MIMDFLSEKFALKSQPSKNSDFYMGAGGTLEHVMETLDNESFYSKTSGSKCVQAFNPLQRAEHHVRLERTSPCQDNVNYGITKVEGQPLHTELSRPMDNCNNLRMSPGKGMQEKGDLDELGDKCDSNVSSSKKRRHRTTFTSLQLEELEKVFQKTHYPDVYVREQLALRTELTEARVQVWFQNRRAKWRKRERYGQIQQAKSHFAATYDISVLPRTDSYPQVARSLPALRIYSYSVWACCGHALHSPSLGAEWLERGPVEKDQEVLFGSWLNMSQQCTQKASGILVCIKNSVATRTKAVFTLYLALVRLHLKSCVQFWTPYYRKDIEVLECVQRMSMKLVKGLEGKSYWQQLREVGFSLEKRSLRGDLIALYNCLKGGCSRMGVGLFSQIQNNLWAGNAASGSVVTSCMLPRDTSSCMTPYSHSPRTDSGYTGFSNHQNQFSHMPLNNFFTDSLLSGATNGHAFETKPEFERRSSSIAVLRMKAKEHAANISWAM</sequence>
<dbReference type="PANTHER" id="PTHR24329">
    <property type="entry name" value="HOMEOBOX PROTEIN ARISTALESS"/>
    <property type="match status" value="1"/>
</dbReference>
<feature type="domain" description="Homeobox" evidence="15">
    <location>
        <begin position="131"/>
        <end position="191"/>
    </location>
</feature>
<reference evidence="17" key="1">
    <citation type="submission" date="2019-10" db="EMBL/GenBank/DDBJ databases">
        <authorList>
            <person name="Soares A.E.R."/>
            <person name="Aleixo A."/>
            <person name="Schneider P."/>
            <person name="Miyaki C.Y."/>
            <person name="Schneider M.P."/>
            <person name="Mello C."/>
            <person name="Vasconcelos A.T.R."/>
        </authorList>
    </citation>
    <scope>NUCLEOTIDE SEQUENCE</scope>
    <source>
        <tissue evidence="17">Muscle</tissue>
    </source>
</reference>
<dbReference type="CDD" id="cd00086">
    <property type="entry name" value="homeodomain"/>
    <property type="match status" value="1"/>
</dbReference>
<keyword evidence="7 13" id="KW-0238">DNA-binding</keyword>
<evidence type="ECO:0000256" key="5">
    <source>
        <dbReference type="ARBA" id="ARBA00022491"/>
    </source>
</evidence>
<evidence type="ECO:0000256" key="2">
    <source>
        <dbReference type="ARBA" id="ARBA00005733"/>
    </source>
</evidence>
<dbReference type="Pfam" id="PF00046">
    <property type="entry name" value="Homeodomain"/>
    <property type="match status" value="1"/>
</dbReference>
<keyword evidence="8 13" id="KW-0371">Homeobox</keyword>
<dbReference type="PROSITE" id="PS50803">
    <property type="entry name" value="OAR"/>
    <property type="match status" value="1"/>
</dbReference>
<dbReference type="InterPro" id="IPR050649">
    <property type="entry name" value="Paired_Homeobox_TFs"/>
</dbReference>
<dbReference type="Gene3D" id="1.10.10.60">
    <property type="entry name" value="Homeodomain-like"/>
    <property type="match status" value="1"/>
</dbReference>
<organism evidence="17 18">
    <name type="scientific">Willisornis vidua</name>
    <name type="common">Xingu scale-backed antbird</name>
    <dbReference type="NCBI Taxonomy" id="1566151"/>
    <lineage>
        <taxon>Eukaryota</taxon>
        <taxon>Metazoa</taxon>
        <taxon>Chordata</taxon>
        <taxon>Craniata</taxon>
        <taxon>Vertebrata</taxon>
        <taxon>Euteleostomi</taxon>
        <taxon>Archelosauria</taxon>
        <taxon>Archosauria</taxon>
        <taxon>Dinosauria</taxon>
        <taxon>Saurischia</taxon>
        <taxon>Theropoda</taxon>
        <taxon>Coelurosauria</taxon>
        <taxon>Aves</taxon>
        <taxon>Neognathae</taxon>
        <taxon>Neoaves</taxon>
        <taxon>Telluraves</taxon>
        <taxon>Australaves</taxon>
        <taxon>Passeriformes</taxon>
        <taxon>Thamnophilidae</taxon>
        <taxon>Willisornis</taxon>
    </lineage>
</organism>
<keyword evidence="11 13" id="KW-0539">Nucleus</keyword>
<keyword evidence="5" id="KW-0678">Repressor</keyword>
<evidence type="ECO:0000256" key="7">
    <source>
        <dbReference type="ARBA" id="ARBA00023125"/>
    </source>
</evidence>
<accession>A0ABQ9D205</accession>
<evidence type="ECO:0000256" key="12">
    <source>
        <dbReference type="ARBA" id="ARBA00032590"/>
    </source>
</evidence>
<comment type="subcellular location">
    <subcellularLocation>
        <location evidence="1 13 14">Nucleus</location>
    </subcellularLocation>
</comment>
<protein>
    <recommendedName>
        <fullName evidence="3">ALX homeobox protein 1</fullName>
    </recommendedName>
    <alternativeName>
        <fullName evidence="12">Cartilage homeoprotein 1</fullName>
    </alternativeName>
</protein>
<evidence type="ECO:0000256" key="6">
    <source>
        <dbReference type="ARBA" id="ARBA00023015"/>
    </source>
</evidence>
<keyword evidence="18" id="KW-1185">Reference proteome</keyword>
<evidence type="ECO:0000313" key="17">
    <source>
        <dbReference type="EMBL" id="KAJ7410318.1"/>
    </source>
</evidence>
<dbReference type="InterPro" id="IPR009057">
    <property type="entry name" value="Homeodomain-like_sf"/>
</dbReference>
<evidence type="ECO:0000256" key="13">
    <source>
        <dbReference type="PROSITE-ProRule" id="PRU00108"/>
    </source>
</evidence>
<feature type="domain" description="OAR" evidence="16">
    <location>
        <begin position="475"/>
        <end position="488"/>
    </location>
</feature>
<evidence type="ECO:0000256" key="3">
    <source>
        <dbReference type="ARBA" id="ARBA00014029"/>
    </source>
</evidence>
<evidence type="ECO:0000256" key="8">
    <source>
        <dbReference type="ARBA" id="ARBA00023155"/>
    </source>
</evidence>
<dbReference type="SMART" id="SM00389">
    <property type="entry name" value="HOX"/>
    <property type="match status" value="1"/>
</dbReference>
<evidence type="ECO:0000256" key="9">
    <source>
        <dbReference type="ARBA" id="ARBA00023159"/>
    </source>
</evidence>